<feature type="compositionally biased region" description="Basic and acidic residues" evidence="1">
    <location>
        <begin position="59"/>
        <end position="76"/>
    </location>
</feature>
<feature type="compositionally biased region" description="Basic residues" evidence="1">
    <location>
        <begin position="77"/>
        <end position="87"/>
    </location>
</feature>
<keyword evidence="3" id="KW-1185">Reference proteome</keyword>
<dbReference type="Proteomes" id="UP000729402">
    <property type="component" value="Unassembled WGS sequence"/>
</dbReference>
<dbReference type="AlphaFoldDB" id="A0A8J5VL17"/>
<organism evidence="2 3">
    <name type="scientific">Zizania palustris</name>
    <name type="common">Northern wild rice</name>
    <dbReference type="NCBI Taxonomy" id="103762"/>
    <lineage>
        <taxon>Eukaryota</taxon>
        <taxon>Viridiplantae</taxon>
        <taxon>Streptophyta</taxon>
        <taxon>Embryophyta</taxon>
        <taxon>Tracheophyta</taxon>
        <taxon>Spermatophyta</taxon>
        <taxon>Magnoliopsida</taxon>
        <taxon>Liliopsida</taxon>
        <taxon>Poales</taxon>
        <taxon>Poaceae</taxon>
        <taxon>BOP clade</taxon>
        <taxon>Oryzoideae</taxon>
        <taxon>Oryzeae</taxon>
        <taxon>Zizaniinae</taxon>
        <taxon>Zizania</taxon>
    </lineage>
</organism>
<evidence type="ECO:0000313" key="2">
    <source>
        <dbReference type="EMBL" id="KAG8051333.1"/>
    </source>
</evidence>
<feature type="compositionally biased region" description="Basic and acidic residues" evidence="1">
    <location>
        <begin position="25"/>
        <end position="39"/>
    </location>
</feature>
<comment type="caution">
    <text evidence="2">The sequence shown here is derived from an EMBL/GenBank/DDBJ whole genome shotgun (WGS) entry which is preliminary data.</text>
</comment>
<evidence type="ECO:0000256" key="1">
    <source>
        <dbReference type="SAM" id="MobiDB-lite"/>
    </source>
</evidence>
<name>A0A8J5VL17_ZIZPA</name>
<reference evidence="2" key="1">
    <citation type="journal article" date="2021" name="bioRxiv">
        <title>Whole Genome Assembly and Annotation of Northern Wild Rice, Zizania palustris L., Supports a Whole Genome Duplication in the Zizania Genus.</title>
        <authorList>
            <person name="Haas M."/>
            <person name="Kono T."/>
            <person name="Macchietto M."/>
            <person name="Millas R."/>
            <person name="McGilp L."/>
            <person name="Shao M."/>
            <person name="Duquette J."/>
            <person name="Hirsch C.N."/>
            <person name="Kimball J."/>
        </authorList>
    </citation>
    <scope>NUCLEOTIDE SEQUENCE</scope>
    <source>
        <tissue evidence="2">Fresh leaf tissue</tissue>
    </source>
</reference>
<dbReference type="EMBL" id="JAAALK010000289">
    <property type="protein sequence ID" value="KAG8051333.1"/>
    <property type="molecule type" value="Genomic_DNA"/>
</dbReference>
<protein>
    <submittedName>
        <fullName evidence="2">Uncharacterized protein</fullName>
    </submittedName>
</protein>
<gene>
    <name evidence="2" type="ORF">GUJ93_ZPchr0009g1341</name>
</gene>
<feature type="region of interest" description="Disordered" evidence="1">
    <location>
        <begin position="1"/>
        <end position="93"/>
    </location>
</feature>
<sequence>MEEDIKVLRDETFATADEEPNIPRGNRDPEEPFFDKLDMKTSQGSSEAGVHSHANRGFSKPERVTPERSKQKEGTRRRGGRMVNRRTKTQENQLLKVHPSREIPIGDQMSQGWIPLELKQSQIGASHGRKSKRMYRGRLEGAMGGRSSEGGGWGHDSVRKHLCECS</sequence>
<reference evidence="2" key="2">
    <citation type="submission" date="2021-02" db="EMBL/GenBank/DDBJ databases">
        <authorList>
            <person name="Kimball J.A."/>
            <person name="Haas M.W."/>
            <person name="Macchietto M."/>
            <person name="Kono T."/>
            <person name="Duquette J."/>
            <person name="Shao M."/>
        </authorList>
    </citation>
    <scope>NUCLEOTIDE SEQUENCE</scope>
    <source>
        <tissue evidence="2">Fresh leaf tissue</tissue>
    </source>
</reference>
<feature type="non-terminal residue" evidence="2">
    <location>
        <position position="166"/>
    </location>
</feature>
<accession>A0A8J5VL17</accession>
<feature type="compositionally biased region" description="Basic and acidic residues" evidence="1">
    <location>
        <begin position="1"/>
        <end position="12"/>
    </location>
</feature>
<proteinExistence type="predicted"/>
<evidence type="ECO:0000313" key="3">
    <source>
        <dbReference type="Proteomes" id="UP000729402"/>
    </source>
</evidence>